<dbReference type="OrthoDB" id="9776116at2"/>
<feature type="domain" description="DUF58" evidence="1">
    <location>
        <begin position="57"/>
        <end position="275"/>
    </location>
</feature>
<organism evidence="2 3">
    <name type="scientific">Atopomonas hussainii</name>
    <dbReference type="NCBI Taxonomy" id="1429083"/>
    <lineage>
        <taxon>Bacteria</taxon>
        <taxon>Pseudomonadati</taxon>
        <taxon>Pseudomonadota</taxon>
        <taxon>Gammaproteobacteria</taxon>
        <taxon>Pseudomonadales</taxon>
        <taxon>Pseudomonadaceae</taxon>
        <taxon>Atopomonas</taxon>
    </lineage>
</organism>
<reference evidence="2 3" key="1">
    <citation type="submission" date="2016-10" db="EMBL/GenBank/DDBJ databases">
        <authorList>
            <person name="de Groot N.N."/>
        </authorList>
    </citation>
    <scope>NUCLEOTIDE SEQUENCE [LARGE SCALE GENOMIC DNA]</scope>
    <source>
        <strain evidence="2 3">JCM 19513</strain>
    </source>
</reference>
<name>A0A1H7GZ26_9GAMM</name>
<evidence type="ECO:0000259" key="1">
    <source>
        <dbReference type="Pfam" id="PF01882"/>
    </source>
</evidence>
<dbReference type="RefSeq" id="WP_071871113.1">
    <property type="nucleotide sequence ID" value="NZ_FOAS01000002.1"/>
</dbReference>
<dbReference type="Pfam" id="PF01882">
    <property type="entry name" value="DUF58"/>
    <property type="match status" value="1"/>
</dbReference>
<dbReference type="PANTHER" id="PTHR33608">
    <property type="entry name" value="BLL2464 PROTEIN"/>
    <property type="match status" value="1"/>
</dbReference>
<dbReference type="EMBL" id="FOAS01000002">
    <property type="protein sequence ID" value="SEK42312.1"/>
    <property type="molecule type" value="Genomic_DNA"/>
</dbReference>
<accession>A0A1H7GZ26</accession>
<evidence type="ECO:0000313" key="3">
    <source>
        <dbReference type="Proteomes" id="UP000185766"/>
    </source>
</evidence>
<dbReference type="Proteomes" id="UP000185766">
    <property type="component" value="Unassembled WGS sequence"/>
</dbReference>
<evidence type="ECO:0000313" key="2">
    <source>
        <dbReference type="EMBL" id="SEK42312.1"/>
    </source>
</evidence>
<sequence>MSLGLAPLPGVRVSLNELVALRHHIREFQLFSTASRRSPLVGLHHSRLRGRGVDFDQVRAYLPGDDVRSIDWRVTARTQEPHTKLYHEERERPVFILVEQSRRTFFGSGERLKSVLAAELASLIGWAALAHNDRVGGLVFSDREWHEIRPRRRKQSLLQFLNRLSHANQLLSSEHWSPGQEPFTIALRRSREVLRPGSLLFIICDERALGDQSEAQLSLLARHNDLVLMPLSDPLDHHLPQTGRLRFAQSGRELRLDTDLPSLQSGYDQIAEKRQQRWRNLAQRLAVPLLPLDTRQTGLQQLVQHLQPLSGR</sequence>
<gene>
    <name evidence="2" type="ORF">SAMN05216214_102209</name>
</gene>
<protein>
    <recommendedName>
        <fullName evidence="1">DUF58 domain-containing protein</fullName>
    </recommendedName>
</protein>
<dbReference type="InterPro" id="IPR002881">
    <property type="entry name" value="DUF58"/>
</dbReference>
<dbReference type="STRING" id="1429083.GCA_001885685_01878"/>
<proteinExistence type="predicted"/>
<keyword evidence="3" id="KW-1185">Reference proteome</keyword>
<dbReference type="AlphaFoldDB" id="A0A1H7GZ26"/>
<dbReference type="PANTHER" id="PTHR33608:SF12">
    <property type="entry name" value="DUF58 DOMAIN-CONTAINING PROTEIN"/>
    <property type="match status" value="1"/>
</dbReference>